<keyword evidence="10 12" id="KW-0472">Membrane</keyword>
<evidence type="ECO:0000256" key="9">
    <source>
        <dbReference type="ARBA" id="ARBA00023012"/>
    </source>
</evidence>
<evidence type="ECO:0000313" key="15">
    <source>
        <dbReference type="EMBL" id="MFF3668558.1"/>
    </source>
</evidence>
<evidence type="ECO:0000256" key="8">
    <source>
        <dbReference type="ARBA" id="ARBA00022989"/>
    </source>
</evidence>
<keyword evidence="5" id="KW-0808">Transferase</keyword>
<dbReference type="SUPFAM" id="SSF55874">
    <property type="entry name" value="ATPase domain of HSP90 chaperone/DNA topoisomerase II/histidine kinase"/>
    <property type="match status" value="1"/>
</dbReference>
<evidence type="ECO:0000259" key="13">
    <source>
        <dbReference type="PROSITE" id="PS50109"/>
    </source>
</evidence>
<dbReference type="InterPro" id="IPR050428">
    <property type="entry name" value="TCS_sensor_his_kinase"/>
</dbReference>
<evidence type="ECO:0000256" key="4">
    <source>
        <dbReference type="ARBA" id="ARBA00022553"/>
    </source>
</evidence>
<dbReference type="InterPro" id="IPR003660">
    <property type="entry name" value="HAMP_dom"/>
</dbReference>
<evidence type="ECO:0000256" key="12">
    <source>
        <dbReference type="SAM" id="Phobius"/>
    </source>
</evidence>
<dbReference type="Gene3D" id="1.10.287.130">
    <property type="match status" value="1"/>
</dbReference>
<dbReference type="InterPro" id="IPR005467">
    <property type="entry name" value="His_kinase_dom"/>
</dbReference>
<name>A0ABW6SWB8_9ACTN</name>
<dbReference type="PROSITE" id="PS50885">
    <property type="entry name" value="HAMP"/>
    <property type="match status" value="1"/>
</dbReference>
<keyword evidence="9" id="KW-0902">Two-component regulatory system</keyword>
<dbReference type="InterPro" id="IPR036097">
    <property type="entry name" value="HisK_dim/P_sf"/>
</dbReference>
<dbReference type="PROSITE" id="PS50109">
    <property type="entry name" value="HIS_KIN"/>
    <property type="match status" value="1"/>
</dbReference>
<evidence type="ECO:0000256" key="7">
    <source>
        <dbReference type="ARBA" id="ARBA00022777"/>
    </source>
</evidence>
<dbReference type="Gene3D" id="3.30.565.10">
    <property type="entry name" value="Histidine kinase-like ATPase, C-terminal domain"/>
    <property type="match status" value="1"/>
</dbReference>
<keyword evidence="6 12" id="KW-0812">Transmembrane</keyword>
<dbReference type="RefSeq" id="WP_387414444.1">
    <property type="nucleotide sequence ID" value="NZ_CP191998.1"/>
</dbReference>
<dbReference type="EMBL" id="JBIASD010000016">
    <property type="protein sequence ID" value="MFF3668558.1"/>
    <property type="molecule type" value="Genomic_DNA"/>
</dbReference>
<dbReference type="CDD" id="cd00082">
    <property type="entry name" value="HisKA"/>
    <property type="match status" value="1"/>
</dbReference>
<dbReference type="CDD" id="cd06225">
    <property type="entry name" value="HAMP"/>
    <property type="match status" value="1"/>
</dbReference>
<dbReference type="InterPro" id="IPR036890">
    <property type="entry name" value="HATPase_C_sf"/>
</dbReference>
<keyword evidence="16" id="KW-1185">Reference proteome</keyword>
<comment type="subcellular location">
    <subcellularLocation>
        <location evidence="2">Cell membrane</location>
    </subcellularLocation>
</comment>
<dbReference type="SMART" id="SM00387">
    <property type="entry name" value="HATPase_c"/>
    <property type="match status" value="1"/>
</dbReference>
<gene>
    <name evidence="15" type="ORF">ACFYXI_23520</name>
</gene>
<dbReference type="InterPro" id="IPR003661">
    <property type="entry name" value="HisK_dim/P_dom"/>
</dbReference>
<feature type="domain" description="Histidine kinase" evidence="13">
    <location>
        <begin position="225"/>
        <end position="431"/>
    </location>
</feature>
<evidence type="ECO:0000256" key="2">
    <source>
        <dbReference type="ARBA" id="ARBA00004236"/>
    </source>
</evidence>
<dbReference type="PANTHER" id="PTHR45436">
    <property type="entry name" value="SENSOR HISTIDINE KINASE YKOH"/>
    <property type="match status" value="1"/>
</dbReference>
<evidence type="ECO:0000256" key="1">
    <source>
        <dbReference type="ARBA" id="ARBA00000085"/>
    </source>
</evidence>
<dbReference type="Pfam" id="PF00672">
    <property type="entry name" value="HAMP"/>
    <property type="match status" value="1"/>
</dbReference>
<evidence type="ECO:0000256" key="3">
    <source>
        <dbReference type="ARBA" id="ARBA00012438"/>
    </source>
</evidence>
<dbReference type="Pfam" id="PF02518">
    <property type="entry name" value="HATPase_c"/>
    <property type="match status" value="1"/>
</dbReference>
<evidence type="ECO:0000256" key="10">
    <source>
        <dbReference type="ARBA" id="ARBA00023136"/>
    </source>
</evidence>
<evidence type="ECO:0000256" key="11">
    <source>
        <dbReference type="SAM" id="Coils"/>
    </source>
</evidence>
<keyword evidence="7 15" id="KW-0418">Kinase</keyword>
<feature type="domain" description="HAMP" evidence="14">
    <location>
        <begin position="164"/>
        <end position="217"/>
    </location>
</feature>
<feature type="transmembrane region" description="Helical" evidence="12">
    <location>
        <begin position="6"/>
        <end position="21"/>
    </location>
</feature>
<comment type="catalytic activity">
    <reaction evidence="1">
        <text>ATP + protein L-histidine = ADP + protein N-phospho-L-histidine.</text>
        <dbReference type="EC" id="2.7.13.3"/>
    </reaction>
</comment>
<dbReference type="InterPro" id="IPR003594">
    <property type="entry name" value="HATPase_dom"/>
</dbReference>
<reference evidence="15 16" key="1">
    <citation type="submission" date="2024-10" db="EMBL/GenBank/DDBJ databases">
        <title>The Natural Products Discovery Center: Release of the First 8490 Sequenced Strains for Exploring Actinobacteria Biosynthetic Diversity.</title>
        <authorList>
            <person name="Kalkreuter E."/>
            <person name="Kautsar S.A."/>
            <person name="Yang D."/>
            <person name="Bader C.D."/>
            <person name="Teijaro C.N."/>
            <person name="Fluegel L."/>
            <person name="Davis C.M."/>
            <person name="Simpson J.R."/>
            <person name="Lauterbach L."/>
            <person name="Steele A.D."/>
            <person name="Gui C."/>
            <person name="Meng S."/>
            <person name="Li G."/>
            <person name="Viehrig K."/>
            <person name="Ye F."/>
            <person name="Su P."/>
            <person name="Kiefer A.F."/>
            <person name="Nichols A."/>
            <person name="Cepeda A.J."/>
            <person name="Yan W."/>
            <person name="Fan B."/>
            <person name="Jiang Y."/>
            <person name="Adhikari A."/>
            <person name="Zheng C.-J."/>
            <person name="Schuster L."/>
            <person name="Cowan T.M."/>
            <person name="Smanski M.J."/>
            <person name="Chevrette M.G."/>
            <person name="De Carvalho L.P.S."/>
            <person name="Shen B."/>
        </authorList>
    </citation>
    <scope>NUCLEOTIDE SEQUENCE [LARGE SCALE GENOMIC DNA]</scope>
    <source>
        <strain evidence="15 16">NPDC002173</strain>
    </source>
</reference>
<sequence length="431" mass="47217">MTTAVMALICTVIAALILVNVRDNVREYYSKDLVAKAVQISQEVRQKGTVSHLPKDPDTAIQVFDPSGSLVAATPNVANAPPMTMLIYRADNIATSDICTLRAFPGECKIGVYFPFHVSDGIWRLHMVVSDVPWYISPRLLGLLIGGWILLVGVTALAAYRAVSSTLAPVDAMTSKLAEITGGDLSQRVPVPWFHDELRRLAERANQTLDRAERAVEQQRRFASDTSHDLRTPLTAMHTELDEALLHPEETDWPRTACKVLGSLERLQVMVASLLDIARLDAGAPERREPVDLAELVKSELVRRARKVTVTEQLTPGVVVDGDPLHLSRLLGNLLDNAERHAERNVTVEVARDDGSAVLEVVDDGDGIPPDQREIVFKRFARLDASRRKDAGGTGLGLPIARQIAESHGGTLTIGDSPRGARFVLRLPLRS</sequence>
<keyword evidence="4" id="KW-0597">Phosphoprotein</keyword>
<dbReference type="InterPro" id="IPR004358">
    <property type="entry name" value="Sig_transdc_His_kin-like_C"/>
</dbReference>
<dbReference type="Proteomes" id="UP001602013">
    <property type="component" value="Unassembled WGS sequence"/>
</dbReference>
<keyword evidence="11" id="KW-0175">Coiled coil</keyword>
<evidence type="ECO:0000313" key="16">
    <source>
        <dbReference type="Proteomes" id="UP001602013"/>
    </source>
</evidence>
<accession>A0ABW6SWB8</accession>
<evidence type="ECO:0000256" key="6">
    <source>
        <dbReference type="ARBA" id="ARBA00022692"/>
    </source>
</evidence>
<dbReference type="PRINTS" id="PR00344">
    <property type="entry name" value="BCTRLSENSOR"/>
</dbReference>
<dbReference type="SMART" id="SM00388">
    <property type="entry name" value="HisKA"/>
    <property type="match status" value="1"/>
</dbReference>
<dbReference type="SMART" id="SM00304">
    <property type="entry name" value="HAMP"/>
    <property type="match status" value="1"/>
</dbReference>
<dbReference type="SUPFAM" id="SSF47384">
    <property type="entry name" value="Homodimeric domain of signal transducing histidine kinase"/>
    <property type="match status" value="1"/>
</dbReference>
<dbReference type="PANTHER" id="PTHR45436:SF5">
    <property type="entry name" value="SENSOR HISTIDINE KINASE TRCS"/>
    <property type="match status" value="1"/>
</dbReference>
<evidence type="ECO:0000259" key="14">
    <source>
        <dbReference type="PROSITE" id="PS50885"/>
    </source>
</evidence>
<organism evidence="15 16">
    <name type="scientific">Microtetraspora malaysiensis</name>
    <dbReference type="NCBI Taxonomy" id="161358"/>
    <lineage>
        <taxon>Bacteria</taxon>
        <taxon>Bacillati</taxon>
        <taxon>Actinomycetota</taxon>
        <taxon>Actinomycetes</taxon>
        <taxon>Streptosporangiales</taxon>
        <taxon>Streptosporangiaceae</taxon>
        <taxon>Microtetraspora</taxon>
    </lineage>
</organism>
<feature type="transmembrane region" description="Helical" evidence="12">
    <location>
        <begin position="140"/>
        <end position="160"/>
    </location>
</feature>
<feature type="coiled-coil region" evidence="11">
    <location>
        <begin position="195"/>
        <end position="222"/>
    </location>
</feature>
<dbReference type="CDD" id="cd00075">
    <property type="entry name" value="HATPase"/>
    <property type="match status" value="1"/>
</dbReference>
<evidence type="ECO:0000256" key="5">
    <source>
        <dbReference type="ARBA" id="ARBA00022679"/>
    </source>
</evidence>
<dbReference type="Pfam" id="PF00512">
    <property type="entry name" value="HisKA"/>
    <property type="match status" value="1"/>
</dbReference>
<protein>
    <recommendedName>
        <fullName evidence="3">histidine kinase</fullName>
        <ecNumber evidence="3">2.7.13.3</ecNumber>
    </recommendedName>
</protein>
<keyword evidence="8 12" id="KW-1133">Transmembrane helix</keyword>
<dbReference type="GO" id="GO:0016301">
    <property type="term" value="F:kinase activity"/>
    <property type="evidence" value="ECO:0007669"/>
    <property type="project" value="UniProtKB-KW"/>
</dbReference>
<dbReference type="EC" id="2.7.13.3" evidence="3"/>
<comment type="caution">
    <text evidence="15">The sequence shown here is derived from an EMBL/GenBank/DDBJ whole genome shotgun (WGS) entry which is preliminary data.</text>
</comment>
<proteinExistence type="predicted"/>